<dbReference type="Proteomes" id="UP001500131">
    <property type="component" value="Unassembled WGS sequence"/>
</dbReference>
<evidence type="ECO:0000256" key="1">
    <source>
        <dbReference type="SAM" id="MobiDB-lite"/>
    </source>
</evidence>
<feature type="region of interest" description="Disordered" evidence="1">
    <location>
        <begin position="447"/>
        <end position="489"/>
    </location>
</feature>
<feature type="compositionally biased region" description="Polar residues" evidence="1">
    <location>
        <begin position="459"/>
        <end position="468"/>
    </location>
</feature>
<name>A0AAW3AUL2_9TRYP</name>
<gene>
    <name evidence="2" type="ORF">Q4I31_001417</name>
</gene>
<dbReference type="EMBL" id="JBAMZK010000009">
    <property type="protein sequence ID" value="KAL0511905.1"/>
    <property type="molecule type" value="Genomic_DNA"/>
</dbReference>
<dbReference type="AlphaFoldDB" id="A0AAW3AUL2"/>
<feature type="compositionally biased region" description="Polar residues" evidence="1">
    <location>
        <begin position="480"/>
        <end position="489"/>
    </location>
</feature>
<keyword evidence="3" id="KW-1185">Reference proteome</keyword>
<sequence length="561" mass="59440">MLCSTLHARRNRMPCHVLRLTTGLLYTQALKRQQTPQHTRLHTTESRAANIISPARYSARMPQRARPSAQRRQRSSGTRARSVSGRRIPASATEDNETGTATKRRRADSPLNGGSSSDKRRSGSRNVVATTATSPRLDTPTTAARTSRESNAYNRETDEEESDMLQRFSNVSVRQHARETSPSHLDSTPPPSPSRAFDGHRDADPSAYISLAQHGGQVAGSLQHAPVFALPASICNDTAGAPPPAPPSVSSQRARNFSPALLSQLLLAEAARADATAAVQQSGHNSFEGVSYGSAAPFCVPTSLQQSQLPPTTTTTVATEWRHRRRDSDVTSLYESPRESPSSLPQSPPLLSMDYLTVCIGVVPLPNSGAPCGTAAPCKRNLWRPWRCTTLTVSSTPATDDVGEAASDRASHSARAHSSVAEVSWPTPLHDPTVSMHQLRPRRLYTSGQQHTAAAAVGDSSTLTTSAHPTDVTRPAPASSAVSTDPSFSTGPTMEVLGWSGVFADVPLVLPGAQLACGPDAPGLAMKVGRDAHPRCGGCDGSCQSKDLVCAGAASISVILA</sequence>
<feature type="compositionally biased region" description="Polar residues" evidence="1">
    <location>
        <begin position="127"/>
        <end position="154"/>
    </location>
</feature>
<accession>A0AAW3AUL2</accession>
<feature type="compositionally biased region" description="Low complexity" evidence="1">
    <location>
        <begin position="58"/>
        <end position="68"/>
    </location>
</feature>
<evidence type="ECO:0000313" key="2">
    <source>
        <dbReference type="EMBL" id="KAL0511905.1"/>
    </source>
</evidence>
<feature type="region of interest" description="Disordered" evidence="1">
    <location>
        <begin position="396"/>
        <end position="429"/>
    </location>
</feature>
<evidence type="ECO:0000313" key="3">
    <source>
        <dbReference type="Proteomes" id="UP001500131"/>
    </source>
</evidence>
<feature type="compositionally biased region" description="Low complexity" evidence="1">
    <location>
        <begin position="303"/>
        <end position="316"/>
    </location>
</feature>
<feature type="region of interest" description="Disordered" evidence="1">
    <location>
        <begin position="303"/>
        <end position="348"/>
    </location>
</feature>
<protein>
    <submittedName>
        <fullName evidence="2">Uncharacterized protein</fullName>
    </submittedName>
</protein>
<proteinExistence type="predicted"/>
<comment type="caution">
    <text evidence="2">The sequence shown here is derived from an EMBL/GenBank/DDBJ whole genome shotgun (WGS) entry which is preliminary data.</text>
</comment>
<reference evidence="2 3" key="1">
    <citation type="submission" date="2024-02" db="EMBL/GenBank/DDBJ databases">
        <title>FIRST GENOME SEQUENCES OF Leishmania (Viannia) shawi, Leishmania (Viannia) lindenbergi AND Leishmania (Viannia) utingensis.</title>
        <authorList>
            <person name="Resadore F."/>
            <person name="Custodio M.G.F."/>
            <person name="Boite M.C."/>
            <person name="Cupolillo E."/>
            <person name="Ferreira G.E.M."/>
        </authorList>
    </citation>
    <scope>NUCLEOTIDE SEQUENCE [LARGE SCALE GENOMIC DNA]</scope>
    <source>
        <strain evidence="2 3">MHOM/BR/1966/M15733</strain>
    </source>
</reference>
<feature type="compositionally biased region" description="Low complexity" evidence="1">
    <location>
        <begin position="332"/>
        <end position="348"/>
    </location>
</feature>
<feature type="region of interest" description="Disordered" evidence="1">
    <location>
        <begin position="32"/>
        <end position="203"/>
    </location>
</feature>
<organism evidence="2 3">
    <name type="scientific">Leishmania lindenbergi</name>
    <dbReference type="NCBI Taxonomy" id="651832"/>
    <lineage>
        <taxon>Eukaryota</taxon>
        <taxon>Discoba</taxon>
        <taxon>Euglenozoa</taxon>
        <taxon>Kinetoplastea</taxon>
        <taxon>Metakinetoplastina</taxon>
        <taxon>Trypanosomatida</taxon>
        <taxon>Trypanosomatidae</taxon>
        <taxon>Leishmaniinae</taxon>
        <taxon>Leishmania</taxon>
    </lineage>
</organism>